<keyword evidence="1" id="KW-0202">Cytokine</keyword>
<dbReference type="GO" id="GO:0005615">
    <property type="term" value="C:extracellular space"/>
    <property type="evidence" value="ECO:0007669"/>
    <property type="project" value="UniProtKB-KW"/>
</dbReference>
<dbReference type="InterPro" id="IPR036048">
    <property type="entry name" value="Interleukin_8-like_sf"/>
</dbReference>
<comment type="caution">
    <text evidence="3">The sequence shown here is derived from an EMBL/GenBank/DDBJ whole genome shotgun (WGS) entry which is preliminary data.</text>
</comment>
<dbReference type="SUPFAM" id="SSF54117">
    <property type="entry name" value="Interleukin 8-like chemokines"/>
    <property type="match status" value="1"/>
</dbReference>
<feature type="non-terminal residue" evidence="3">
    <location>
        <position position="1"/>
    </location>
</feature>
<dbReference type="PANTHER" id="PTHR12015:SF186">
    <property type="entry name" value="C-C MOTIF CHEMOKINE 21-LIKE-RELATED"/>
    <property type="match status" value="1"/>
</dbReference>
<dbReference type="PANTHER" id="PTHR12015">
    <property type="entry name" value="SMALL INDUCIBLE CYTOKINE A"/>
    <property type="match status" value="1"/>
</dbReference>
<evidence type="ECO:0000259" key="2">
    <source>
        <dbReference type="SMART" id="SM00199"/>
    </source>
</evidence>
<dbReference type="Proteomes" id="UP000288216">
    <property type="component" value="Unassembled WGS sequence"/>
</dbReference>
<evidence type="ECO:0000313" key="4">
    <source>
        <dbReference type="Proteomes" id="UP000288216"/>
    </source>
</evidence>
<reference evidence="3 4" key="1">
    <citation type="journal article" date="2018" name="Nat. Ecol. Evol.">
        <title>Shark genomes provide insights into elasmobranch evolution and the origin of vertebrates.</title>
        <authorList>
            <person name="Hara Y"/>
            <person name="Yamaguchi K"/>
            <person name="Onimaru K"/>
            <person name="Kadota M"/>
            <person name="Koyanagi M"/>
            <person name="Keeley SD"/>
            <person name="Tatsumi K"/>
            <person name="Tanaka K"/>
            <person name="Motone F"/>
            <person name="Kageyama Y"/>
            <person name="Nozu R"/>
            <person name="Adachi N"/>
            <person name="Nishimura O"/>
            <person name="Nakagawa R"/>
            <person name="Tanegashima C"/>
            <person name="Kiyatake I"/>
            <person name="Matsumoto R"/>
            <person name="Murakumo K"/>
            <person name="Nishida K"/>
            <person name="Terakita A"/>
            <person name="Kuratani S"/>
            <person name="Sato K"/>
            <person name="Hyodo S Kuraku.S."/>
        </authorList>
    </citation>
    <scope>NUCLEOTIDE SEQUENCE [LARGE SCALE GENOMIC DNA]</scope>
</reference>
<dbReference type="InterPro" id="IPR001811">
    <property type="entry name" value="Chemokine_IL8-like_dom"/>
</dbReference>
<dbReference type="Pfam" id="PF00048">
    <property type="entry name" value="IL8"/>
    <property type="match status" value="1"/>
</dbReference>
<protein>
    <recommendedName>
        <fullName evidence="2">Chemokine interleukin-8-like domain-containing protein</fullName>
    </recommendedName>
</protein>
<name>A0A401NSR9_SCYTO</name>
<accession>A0A401NSR9</accession>
<dbReference type="Gene3D" id="2.40.50.40">
    <property type="match status" value="1"/>
</dbReference>
<gene>
    <name evidence="3" type="ORF">scyTo_0004498</name>
</gene>
<dbReference type="OMA" id="ESYRMQE"/>
<evidence type="ECO:0000256" key="1">
    <source>
        <dbReference type="ARBA" id="ARBA00022514"/>
    </source>
</evidence>
<feature type="domain" description="Chemokine interleukin-8-like" evidence="2">
    <location>
        <begin position="49"/>
        <end position="111"/>
    </location>
</feature>
<dbReference type="OrthoDB" id="9930747at2759"/>
<dbReference type="AlphaFoldDB" id="A0A401NSR9"/>
<dbReference type="GO" id="GO:0008009">
    <property type="term" value="F:chemokine activity"/>
    <property type="evidence" value="ECO:0007669"/>
    <property type="project" value="InterPro"/>
</dbReference>
<proteinExistence type="predicted"/>
<dbReference type="CDD" id="cd00169">
    <property type="entry name" value="Chemokine"/>
    <property type="match status" value="1"/>
</dbReference>
<dbReference type="STRING" id="75743.A0A401NSR9"/>
<dbReference type="GO" id="GO:0006955">
    <property type="term" value="P:immune response"/>
    <property type="evidence" value="ECO:0007669"/>
    <property type="project" value="InterPro"/>
</dbReference>
<dbReference type="SMART" id="SM00199">
    <property type="entry name" value="SCY"/>
    <property type="match status" value="1"/>
</dbReference>
<dbReference type="EMBL" id="BFAA01001337">
    <property type="protein sequence ID" value="GCB63892.1"/>
    <property type="molecule type" value="Genomic_DNA"/>
</dbReference>
<keyword evidence="4" id="KW-1185">Reference proteome</keyword>
<dbReference type="InterPro" id="IPR039809">
    <property type="entry name" value="Chemokine_b/g/d"/>
</dbReference>
<sequence>HRIFLKNCSFRRDSRNWGFIAGRRMRFPVFTFTLMAACFYLSTSQANSFEDCCLQYYKGAHTSRLQKRIVSYYEQTTGGGCNLHAIVLKLRRVTLCMNPNVPWVKYYIKRDRKHGRRCRDISRPCKHRNTH</sequence>
<evidence type="ECO:0000313" key="3">
    <source>
        <dbReference type="EMBL" id="GCB63892.1"/>
    </source>
</evidence>
<organism evidence="3 4">
    <name type="scientific">Scyliorhinus torazame</name>
    <name type="common">Cloudy catshark</name>
    <name type="synonym">Catulus torazame</name>
    <dbReference type="NCBI Taxonomy" id="75743"/>
    <lineage>
        <taxon>Eukaryota</taxon>
        <taxon>Metazoa</taxon>
        <taxon>Chordata</taxon>
        <taxon>Craniata</taxon>
        <taxon>Vertebrata</taxon>
        <taxon>Chondrichthyes</taxon>
        <taxon>Elasmobranchii</taxon>
        <taxon>Galeomorphii</taxon>
        <taxon>Galeoidea</taxon>
        <taxon>Carcharhiniformes</taxon>
        <taxon>Scyliorhinidae</taxon>
        <taxon>Scyliorhinus</taxon>
    </lineage>
</organism>